<comment type="caution">
    <text evidence="10">The sequence shown here is derived from an EMBL/GenBank/DDBJ whole genome shotgun (WGS) entry which is preliminary data.</text>
</comment>
<dbReference type="InterPro" id="IPR009011">
    <property type="entry name" value="Man6P_isomerase_rcpt-bd_dom_sf"/>
</dbReference>
<evidence type="ECO:0000256" key="7">
    <source>
        <dbReference type="ARBA" id="ARBA00041661"/>
    </source>
</evidence>
<evidence type="ECO:0000256" key="3">
    <source>
        <dbReference type="ARBA" id="ARBA00022824"/>
    </source>
</evidence>
<dbReference type="InterPro" id="IPR044865">
    <property type="entry name" value="MRH_dom"/>
</dbReference>
<evidence type="ECO:0000313" key="11">
    <source>
        <dbReference type="Proteomes" id="UP000748531"/>
    </source>
</evidence>
<dbReference type="OrthoDB" id="239053at2759"/>
<evidence type="ECO:0000256" key="1">
    <source>
        <dbReference type="ARBA" id="ARBA00004240"/>
    </source>
</evidence>
<dbReference type="AlphaFoldDB" id="A0A8J4T4X1"/>
<keyword evidence="11" id="KW-1185">Reference proteome</keyword>
<evidence type="ECO:0000259" key="9">
    <source>
        <dbReference type="PROSITE" id="PS51914"/>
    </source>
</evidence>
<dbReference type="GO" id="GO:0030968">
    <property type="term" value="P:endoplasmic reticulum unfolded protein response"/>
    <property type="evidence" value="ECO:0007669"/>
    <property type="project" value="InterPro"/>
</dbReference>
<dbReference type="PROSITE" id="PS51914">
    <property type="entry name" value="MRH"/>
    <property type="match status" value="1"/>
</dbReference>
<evidence type="ECO:0000256" key="2">
    <source>
        <dbReference type="ARBA" id="ARBA00022729"/>
    </source>
</evidence>
<dbReference type="EMBL" id="LUCH01004652">
    <property type="protein sequence ID" value="KAF5398773.1"/>
    <property type="molecule type" value="Genomic_DNA"/>
</dbReference>
<evidence type="ECO:0000256" key="6">
    <source>
        <dbReference type="ARBA" id="ARBA00041108"/>
    </source>
</evidence>
<dbReference type="InterPro" id="IPR012913">
    <property type="entry name" value="OS9-like_dom"/>
</dbReference>
<dbReference type="Pfam" id="PF07915">
    <property type="entry name" value="PRKCSH"/>
    <property type="match status" value="1"/>
</dbReference>
<keyword evidence="3" id="KW-0256">Endoplasmic reticulum</keyword>
<reference evidence="10" key="1">
    <citation type="submission" date="2019-05" db="EMBL/GenBank/DDBJ databases">
        <title>Annotation for the trematode Paragonimus heterotremus.</title>
        <authorList>
            <person name="Choi Y.-J."/>
        </authorList>
    </citation>
    <scope>NUCLEOTIDE SEQUENCE</scope>
    <source>
        <strain evidence="10">LC</strain>
    </source>
</reference>
<keyword evidence="4" id="KW-1015">Disulfide bond</keyword>
<organism evidence="10 11">
    <name type="scientific">Paragonimus heterotremus</name>
    <dbReference type="NCBI Taxonomy" id="100268"/>
    <lineage>
        <taxon>Eukaryota</taxon>
        <taxon>Metazoa</taxon>
        <taxon>Spiralia</taxon>
        <taxon>Lophotrochozoa</taxon>
        <taxon>Platyhelminthes</taxon>
        <taxon>Trematoda</taxon>
        <taxon>Digenea</taxon>
        <taxon>Plagiorchiida</taxon>
        <taxon>Troglotremata</taxon>
        <taxon>Troglotrematidae</taxon>
        <taxon>Paragonimus</taxon>
    </lineage>
</organism>
<name>A0A8J4T4X1_9TREM</name>
<evidence type="ECO:0000256" key="8">
    <source>
        <dbReference type="SAM" id="MobiDB-lite"/>
    </source>
</evidence>
<dbReference type="SUPFAM" id="SSF50911">
    <property type="entry name" value="Mannose 6-phosphate receptor domain"/>
    <property type="match status" value="2"/>
</dbReference>
<comment type="function">
    <text evidence="5">Probable lectin that binds selectively to improperly folded lumenal proteins. May function in endoplasmic reticulum quality control and endoplasmic reticulum-associated degradation (ERAD) of both non-glycosylated proteins and glycoproteins.</text>
</comment>
<keyword evidence="2" id="KW-0732">Signal</keyword>
<dbReference type="InterPro" id="IPR045149">
    <property type="entry name" value="OS-9-like"/>
</dbReference>
<proteinExistence type="predicted"/>
<feature type="region of interest" description="Disordered" evidence="8">
    <location>
        <begin position="197"/>
        <end position="221"/>
    </location>
</feature>
<dbReference type="PANTHER" id="PTHR15414:SF0">
    <property type="entry name" value="ENDOPLASMIC RETICULUM LECTIN 1"/>
    <property type="match status" value="1"/>
</dbReference>
<protein>
    <recommendedName>
        <fullName evidence="6">Endoplasmic reticulum lectin 1</fullName>
    </recommendedName>
    <alternativeName>
        <fullName evidence="7">ER lectin</fullName>
    </alternativeName>
</protein>
<dbReference type="GO" id="GO:0030970">
    <property type="term" value="P:retrograde protein transport, ER to cytosol"/>
    <property type="evidence" value="ECO:0007669"/>
    <property type="project" value="TreeGrafter"/>
</dbReference>
<dbReference type="Proteomes" id="UP000748531">
    <property type="component" value="Unassembled WGS sequence"/>
</dbReference>
<evidence type="ECO:0000256" key="5">
    <source>
        <dbReference type="ARBA" id="ARBA00037585"/>
    </source>
</evidence>
<comment type="subcellular location">
    <subcellularLocation>
        <location evidence="1">Endoplasmic reticulum</location>
    </subcellularLocation>
</comment>
<dbReference type="Gene3D" id="2.70.130.10">
    <property type="entry name" value="Mannose-6-phosphate receptor binding domain"/>
    <property type="match status" value="2"/>
</dbReference>
<evidence type="ECO:0000256" key="4">
    <source>
        <dbReference type="ARBA" id="ARBA00023157"/>
    </source>
</evidence>
<dbReference type="PANTHER" id="PTHR15414">
    <property type="entry name" value="OS-9-RELATED"/>
    <property type="match status" value="1"/>
</dbReference>
<sequence>MNSVTRNIYDNSTRNYYPISKLQEYFLGYRTGDKSSVFAPVDSLAKPPAILLGEVLYPYYTINFTDGTTCDLTNTHRMSSVLYICLEEEDGRIIQVSEVESCHYQLVFATKSLCANAAYRIPKRPVHFVSCVPRSDAPNKPGALVAFEEDQKKLNFHGVSNLAALLGRLEFQNIQVEAEHKNNMLIYRIRTVDPASQSQAKPDDFSDGSMESEEEPNQAASQITKVEQFQTEIKKLGESSQMRTSTFLAFLQGRFCLTGMMTGWWNHEICFNKNVTQYHVDDHGSRSQSILLGEWNREAHEKWAEQQSLKKDHSSKPPSRILKLFYGNGDFCEEIKAKREVVVKMRCEQSAAGIHLSFAESSVCRYSVLIESATFCDFPDDGFDGLTV</sequence>
<gene>
    <name evidence="10" type="ORF">PHET_07068</name>
</gene>
<accession>A0A8J4T4X1</accession>
<dbReference type="GO" id="GO:0005788">
    <property type="term" value="C:endoplasmic reticulum lumen"/>
    <property type="evidence" value="ECO:0007669"/>
    <property type="project" value="TreeGrafter"/>
</dbReference>
<feature type="domain" description="MRH" evidence="9">
    <location>
        <begin position="1"/>
        <end position="116"/>
    </location>
</feature>
<evidence type="ECO:0000313" key="10">
    <source>
        <dbReference type="EMBL" id="KAF5398773.1"/>
    </source>
</evidence>